<dbReference type="InterPro" id="IPR035649">
    <property type="entry name" value="EFG_V"/>
</dbReference>
<protein>
    <recommendedName>
        <fullName evidence="1">Elongation factor G</fullName>
    </recommendedName>
</protein>
<dbReference type="SUPFAM" id="SSF50447">
    <property type="entry name" value="Translation proteins"/>
    <property type="match status" value="1"/>
</dbReference>
<dbReference type="CDD" id="cd16262">
    <property type="entry name" value="EFG_III"/>
    <property type="match status" value="1"/>
</dbReference>
<dbReference type="InterPro" id="IPR014721">
    <property type="entry name" value="Ribsml_uS5_D2-typ_fold_subgr"/>
</dbReference>
<evidence type="ECO:0000256" key="3">
    <source>
        <dbReference type="ARBA" id="ARBA00023134"/>
    </source>
</evidence>
<evidence type="ECO:0000313" key="7">
    <source>
        <dbReference type="EMBL" id="QDU40183.1"/>
    </source>
</evidence>
<dbReference type="GO" id="GO:0005525">
    <property type="term" value="F:GTP binding"/>
    <property type="evidence" value="ECO:0007669"/>
    <property type="project" value="UniProtKB-KW"/>
</dbReference>
<feature type="region of interest" description="Disordered" evidence="5">
    <location>
        <begin position="37"/>
        <end position="56"/>
    </location>
</feature>
<dbReference type="InterPro" id="IPR000640">
    <property type="entry name" value="EFG_V-like"/>
</dbReference>
<dbReference type="InterPro" id="IPR005517">
    <property type="entry name" value="Transl_elong_EFG/EF2_IV"/>
</dbReference>
<keyword evidence="7" id="KW-0648">Protein biosynthesis</keyword>
<dbReference type="Pfam" id="PF00009">
    <property type="entry name" value="GTP_EFTU"/>
    <property type="match status" value="1"/>
</dbReference>
<dbReference type="InterPro" id="IPR035647">
    <property type="entry name" value="EFG_III/V"/>
</dbReference>
<feature type="domain" description="Tr-type G" evidence="6">
    <location>
        <begin position="7"/>
        <end position="267"/>
    </location>
</feature>
<keyword evidence="3" id="KW-0342">GTP-binding</keyword>
<dbReference type="SMART" id="SM00889">
    <property type="entry name" value="EFG_IV"/>
    <property type="match status" value="1"/>
</dbReference>
<evidence type="ECO:0000259" key="6">
    <source>
        <dbReference type="PROSITE" id="PS51722"/>
    </source>
</evidence>
<dbReference type="Gene3D" id="2.40.30.10">
    <property type="entry name" value="Translation factors"/>
    <property type="match status" value="1"/>
</dbReference>
<dbReference type="CDD" id="cd03713">
    <property type="entry name" value="EFG_mtEFG_C"/>
    <property type="match status" value="1"/>
</dbReference>
<dbReference type="GO" id="GO:0003924">
    <property type="term" value="F:GTPase activity"/>
    <property type="evidence" value="ECO:0007669"/>
    <property type="project" value="InterPro"/>
</dbReference>
<dbReference type="InterPro" id="IPR000795">
    <property type="entry name" value="T_Tr_GTP-bd_dom"/>
</dbReference>
<dbReference type="PROSITE" id="PS51722">
    <property type="entry name" value="G_TR_2"/>
    <property type="match status" value="1"/>
</dbReference>
<dbReference type="SMART" id="SM00838">
    <property type="entry name" value="EFG_C"/>
    <property type="match status" value="1"/>
</dbReference>
<dbReference type="Pfam" id="PF14492">
    <property type="entry name" value="EFG_III"/>
    <property type="match status" value="1"/>
</dbReference>
<evidence type="ECO:0000256" key="4">
    <source>
        <dbReference type="ARBA" id="ARBA00024731"/>
    </source>
</evidence>
<dbReference type="AlphaFoldDB" id="A0A517ZCF7"/>
<dbReference type="Gene3D" id="3.40.50.300">
    <property type="entry name" value="P-loop containing nucleotide triphosphate hydrolases"/>
    <property type="match status" value="1"/>
</dbReference>
<dbReference type="FunFam" id="3.30.70.240:FF:000001">
    <property type="entry name" value="Elongation factor G"/>
    <property type="match status" value="1"/>
</dbReference>
<proteinExistence type="predicted"/>
<dbReference type="CDD" id="cd01434">
    <property type="entry name" value="EFG_mtEFG1_IV"/>
    <property type="match status" value="1"/>
</dbReference>
<dbReference type="InterPro" id="IPR009022">
    <property type="entry name" value="EFG_III"/>
</dbReference>
<dbReference type="Gene3D" id="3.30.70.870">
    <property type="entry name" value="Elongation Factor G (Translational Gtpase), domain 3"/>
    <property type="match status" value="1"/>
</dbReference>
<accession>A0A517ZCF7</accession>
<reference evidence="7 8" key="1">
    <citation type="submission" date="2019-02" db="EMBL/GenBank/DDBJ databases">
        <title>Deep-cultivation of Planctomycetes and their phenomic and genomic characterization uncovers novel biology.</title>
        <authorList>
            <person name="Wiegand S."/>
            <person name="Jogler M."/>
            <person name="Boedeker C."/>
            <person name="Pinto D."/>
            <person name="Vollmers J."/>
            <person name="Rivas-Marin E."/>
            <person name="Kohn T."/>
            <person name="Peeters S.H."/>
            <person name="Heuer A."/>
            <person name="Rast P."/>
            <person name="Oberbeckmann S."/>
            <person name="Bunk B."/>
            <person name="Jeske O."/>
            <person name="Meyerdierks A."/>
            <person name="Storesund J.E."/>
            <person name="Kallscheuer N."/>
            <person name="Luecker S."/>
            <person name="Lage O.M."/>
            <person name="Pohl T."/>
            <person name="Merkel B.J."/>
            <person name="Hornburger P."/>
            <person name="Mueller R.-W."/>
            <person name="Bruemmer F."/>
            <person name="Labrenz M."/>
            <person name="Spormann A.M."/>
            <person name="Op den Camp H."/>
            <person name="Overmann J."/>
            <person name="Amann R."/>
            <person name="Jetten M.S.M."/>
            <person name="Mascher T."/>
            <person name="Medema M.H."/>
            <person name="Devos D.P."/>
            <person name="Kaster A.-K."/>
            <person name="Ovreas L."/>
            <person name="Rohde M."/>
            <person name="Galperin M.Y."/>
            <person name="Jogler C."/>
        </authorList>
    </citation>
    <scope>NUCLEOTIDE SEQUENCE [LARGE SCALE GENOMIC DNA]</scope>
    <source>
        <strain evidence="7 8">Mal4</strain>
    </source>
</reference>
<dbReference type="GO" id="GO:0003746">
    <property type="term" value="F:translation elongation factor activity"/>
    <property type="evidence" value="ECO:0007669"/>
    <property type="project" value="UniProtKB-KW"/>
</dbReference>
<dbReference type="NCBIfam" id="NF009381">
    <property type="entry name" value="PRK12740.1-5"/>
    <property type="match status" value="1"/>
</dbReference>
<dbReference type="SUPFAM" id="SSF54211">
    <property type="entry name" value="Ribosomal protein S5 domain 2-like"/>
    <property type="match status" value="1"/>
</dbReference>
<dbReference type="Pfam" id="PF22042">
    <property type="entry name" value="EF-G_D2"/>
    <property type="match status" value="1"/>
</dbReference>
<dbReference type="InterPro" id="IPR020568">
    <property type="entry name" value="Ribosomal_Su5_D2-typ_SF"/>
</dbReference>
<dbReference type="Gene3D" id="3.30.70.240">
    <property type="match status" value="1"/>
</dbReference>
<evidence type="ECO:0000256" key="2">
    <source>
        <dbReference type="ARBA" id="ARBA00022741"/>
    </source>
</evidence>
<dbReference type="Pfam" id="PF00679">
    <property type="entry name" value="EFG_C"/>
    <property type="match status" value="1"/>
</dbReference>
<dbReference type="Pfam" id="PF03764">
    <property type="entry name" value="EFG_IV"/>
    <property type="match status" value="2"/>
</dbReference>
<keyword evidence="8" id="KW-1185">Reference proteome</keyword>
<dbReference type="SUPFAM" id="SSF52540">
    <property type="entry name" value="P-loop containing nucleoside triphosphate hydrolases"/>
    <property type="match status" value="1"/>
</dbReference>
<dbReference type="InterPro" id="IPR009000">
    <property type="entry name" value="Transl_B-barrel_sf"/>
</dbReference>
<dbReference type="RefSeq" id="WP_145371297.1">
    <property type="nucleotide sequence ID" value="NZ_CP036275.1"/>
</dbReference>
<dbReference type="GO" id="GO:0032790">
    <property type="term" value="P:ribosome disassembly"/>
    <property type="evidence" value="ECO:0007669"/>
    <property type="project" value="TreeGrafter"/>
</dbReference>
<dbReference type="InterPro" id="IPR027417">
    <property type="entry name" value="P-loop_NTPase"/>
</dbReference>
<dbReference type="PANTHER" id="PTHR43261:SF6">
    <property type="entry name" value="ELONGATION FACTOR G-LIKE PROTEIN"/>
    <property type="match status" value="1"/>
</dbReference>
<dbReference type="KEGG" id="mri:Mal4_45380"/>
<keyword evidence="2" id="KW-0547">Nucleotide-binding</keyword>
<dbReference type="Gene3D" id="3.30.230.10">
    <property type="match status" value="1"/>
</dbReference>
<keyword evidence="7" id="KW-0251">Elongation factor</keyword>
<name>A0A517ZCF7_9PLAN</name>
<comment type="function">
    <text evidence="4">Catalyzes the GTP-dependent ribosomal translocation step during translation elongation. During this step, the ribosome changes from the pre-translocational (PRE) to the post-translocational (POST) state as the newly formed A-site-bound peptidyl-tRNA and P-site-bound deacylated tRNA move to the P and E sites, respectively. Catalyzes the coordinated movement of the two tRNA molecules, the mRNA and conformational changes in the ribosome.</text>
</comment>
<dbReference type="PANTHER" id="PTHR43261">
    <property type="entry name" value="TRANSLATION ELONGATION FACTOR G-RELATED"/>
    <property type="match status" value="1"/>
</dbReference>
<dbReference type="Proteomes" id="UP000320496">
    <property type="component" value="Chromosome"/>
</dbReference>
<dbReference type="InterPro" id="IPR041095">
    <property type="entry name" value="EFG_II"/>
</dbReference>
<evidence type="ECO:0000256" key="1">
    <source>
        <dbReference type="ARBA" id="ARBA00017872"/>
    </source>
</evidence>
<dbReference type="SUPFAM" id="SSF54980">
    <property type="entry name" value="EF-G C-terminal domain-like"/>
    <property type="match status" value="2"/>
</dbReference>
<evidence type="ECO:0000256" key="5">
    <source>
        <dbReference type="SAM" id="MobiDB-lite"/>
    </source>
</evidence>
<dbReference type="OrthoDB" id="9804431at2"/>
<dbReference type="InterPro" id="IPR047872">
    <property type="entry name" value="EFG_IV"/>
</dbReference>
<gene>
    <name evidence="7" type="primary">fus</name>
    <name evidence="7" type="ORF">Mal4_45380</name>
</gene>
<dbReference type="EMBL" id="CP036275">
    <property type="protein sequence ID" value="QDU40183.1"/>
    <property type="molecule type" value="Genomic_DNA"/>
</dbReference>
<evidence type="ECO:0000313" key="8">
    <source>
        <dbReference type="Proteomes" id="UP000320496"/>
    </source>
</evidence>
<dbReference type="InterPro" id="IPR053905">
    <property type="entry name" value="EF-G-like_DII"/>
</dbReference>
<sequence length="702" mass="76181">MPRHQVDDIRNVALVGHGAVGKTTLADLMLFKTGKNSRAGSVDDGTSLFDTEEDEKERKHSITAAVGHFDHDGRHVNLVDTPGMPDFVGHLIGALRGVETAALCVSAPSGIEVNTRKSFQYAGEEGLARFVVFNKLDGDNIDFPALVESLREMFGPACALMNVPVGVGSDFSGVVSSIDVPGEVPAGAVMDPAAAGQQVIDAAVEADEDLMERYLEGEELTGEELSGAISKAIIAGTLIPVFCTSAKEDIGVQELLDGLARYAPSPADMKRTATREGDTFRIEPKADGPLIAQVFKTRIDPFVAKMSFLRVFSGSLHKDQSVQDSRTGRSIKISQLLEVQGGQSEAVSDAGPGDIVAVVKIDELKTGDTLTDGAQGVELTPIPFPRPMIGLAVEPKTQADQTKISGALHKIEEEDPTFVVRRDAQTKEMVINGMSELHLQLIQNRLHAREKVDIITHQPKVPYRETVSGSAEGSYRHKKQSGGSGQFAEVHFRISSCPQDIDPDEYFTKSRFESMRSFHYDPELNYCFVDRVTGGSVPNQFIPAVEKGIRERMEQGVIAGNQVQDVVVELFFGKDHPVDSNETAFKMAASMCFREIFQKARPTLLEPIVEMEITVPGDKIGDVTSDLNSRRGRMEGMDEAPGGFSIIRAKAPLAEVMTYARGLSSMTGGQGSFTLEFSHYEMVPPNEQAKIVAAAKSDEEEH</sequence>
<organism evidence="7 8">
    <name type="scientific">Maioricimonas rarisocia</name>
    <dbReference type="NCBI Taxonomy" id="2528026"/>
    <lineage>
        <taxon>Bacteria</taxon>
        <taxon>Pseudomonadati</taxon>
        <taxon>Planctomycetota</taxon>
        <taxon>Planctomycetia</taxon>
        <taxon>Planctomycetales</taxon>
        <taxon>Planctomycetaceae</taxon>
        <taxon>Maioricimonas</taxon>
    </lineage>
</organism>